<dbReference type="Pfam" id="PF01149">
    <property type="entry name" value="Fapy_DNA_glyco"/>
    <property type="match status" value="1"/>
</dbReference>
<sequence>HTISLARIYYVCTDAITTSPQNRLTGTVETMPEGPEIYLASAFINQISKNRLYGGQVIKSEVSTKNPDIEWEEPIYRISALSRGKELKVELSSGNEDKKNEKSLNIIFHFGMSGGFKFTTVDDLPKHAHL</sequence>
<feature type="domain" description="Formamidopyrimidine-DNA glycosylase catalytic" evidence="1">
    <location>
        <begin position="32"/>
        <end position="130"/>
    </location>
</feature>
<dbReference type="SMART" id="SM00898">
    <property type="entry name" value="Fapy_DNA_glyco"/>
    <property type="match status" value="1"/>
</dbReference>
<dbReference type="GO" id="GO:0006284">
    <property type="term" value="P:base-excision repair"/>
    <property type="evidence" value="ECO:0007669"/>
    <property type="project" value="InterPro"/>
</dbReference>
<dbReference type="AlphaFoldDB" id="A0AAV2RV65"/>
<comment type="caution">
    <text evidence="2">The sequence shown here is derived from an EMBL/GenBank/DDBJ whole genome shotgun (WGS) entry which is preliminary data.</text>
</comment>
<name>A0AAV2RV65_MEGNR</name>
<dbReference type="GO" id="GO:0003906">
    <property type="term" value="F:DNA-(apurinic or apyrimidinic site) endonuclease activity"/>
    <property type="evidence" value="ECO:0007669"/>
    <property type="project" value="InterPro"/>
</dbReference>
<feature type="non-terminal residue" evidence="2">
    <location>
        <position position="1"/>
    </location>
</feature>
<dbReference type="SUPFAM" id="SSF81624">
    <property type="entry name" value="N-terminal domain of MutM-like DNA repair proteins"/>
    <property type="match status" value="1"/>
</dbReference>
<evidence type="ECO:0000313" key="3">
    <source>
        <dbReference type="Proteomes" id="UP001497623"/>
    </source>
</evidence>
<dbReference type="EMBL" id="CAXKWB010032084">
    <property type="protein sequence ID" value="CAL4140750.1"/>
    <property type="molecule type" value="Genomic_DNA"/>
</dbReference>
<accession>A0AAV2RV65</accession>
<dbReference type="Gene3D" id="3.20.190.10">
    <property type="entry name" value="MutM-like, N-terminal"/>
    <property type="match status" value="1"/>
</dbReference>
<dbReference type="Proteomes" id="UP001497623">
    <property type="component" value="Unassembled WGS sequence"/>
</dbReference>
<dbReference type="PROSITE" id="PS51068">
    <property type="entry name" value="FPG_CAT"/>
    <property type="match status" value="1"/>
</dbReference>
<gene>
    <name evidence="2" type="ORF">MNOR_LOCUS28698</name>
</gene>
<reference evidence="2 3" key="1">
    <citation type="submission" date="2024-05" db="EMBL/GenBank/DDBJ databases">
        <authorList>
            <person name="Wallberg A."/>
        </authorList>
    </citation>
    <scope>NUCLEOTIDE SEQUENCE [LARGE SCALE GENOMIC DNA]</scope>
</reference>
<evidence type="ECO:0000313" key="2">
    <source>
        <dbReference type="EMBL" id="CAL4140750.1"/>
    </source>
</evidence>
<protein>
    <recommendedName>
        <fullName evidence="1">Formamidopyrimidine-DNA glycosylase catalytic domain-containing protein</fullName>
    </recommendedName>
</protein>
<keyword evidence="3" id="KW-1185">Reference proteome</keyword>
<dbReference type="GO" id="GO:0019104">
    <property type="term" value="F:DNA N-glycosylase activity"/>
    <property type="evidence" value="ECO:0007669"/>
    <property type="project" value="InterPro"/>
</dbReference>
<proteinExistence type="predicted"/>
<organism evidence="2 3">
    <name type="scientific">Meganyctiphanes norvegica</name>
    <name type="common">Northern krill</name>
    <name type="synonym">Thysanopoda norvegica</name>
    <dbReference type="NCBI Taxonomy" id="48144"/>
    <lineage>
        <taxon>Eukaryota</taxon>
        <taxon>Metazoa</taxon>
        <taxon>Ecdysozoa</taxon>
        <taxon>Arthropoda</taxon>
        <taxon>Crustacea</taxon>
        <taxon>Multicrustacea</taxon>
        <taxon>Malacostraca</taxon>
        <taxon>Eumalacostraca</taxon>
        <taxon>Eucarida</taxon>
        <taxon>Euphausiacea</taxon>
        <taxon>Euphausiidae</taxon>
        <taxon>Meganyctiphanes</taxon>
    </lineage>
</organism>
<evidence type="ECO:0000259" key="1">
    <source>
        <dbReference type="PROSITE" id="PS51068"/>
    </source>
</evidence>
<dbReference type="InterPro" id="IPR035937">
    <property type="entry name" value="FPG_N"/>
</dbReference>
<dbReference type="GO" id="GO:0008270">
    <property type="term" value="F:zinc ion binding"/>
    <property type="evidence" value="ECO:0007669"/>
    <property type="project" value="InterPro"/>
</dbReference>
<feature type="non-terminal residue" evidence="2">
    <location>
        <position position="130"/>
    </location>
</feature>
<dbReference type="InterPro" id="IPR012319">
    <property type="entry name" value="FPG_cat"/>
</dbReference>